<evidence type="ECO:0000313" key="2">
    <source>
        <dbReference type="Proteomes" id="UP000018888"/>
    </source>
</evidence>
<proteinExistence type="predicted"/>
<sequence length="60" mass="7008">MLINCGDCNTTNHIYKIVTINILTLKSRLNNNPFYLSENQNSFMLLSFLLNPYQQLRNTV</sequence>
<accession>A0A2P4PKT1</accession>
<gene>
    <name evidence="1" type="ORF">GLOIN_2v1661323</name>
</gene>
<dbReference type="Proteomes" id="UP000018888">
    <property type="component" value="Unassembled WGS sequence"/>
</dbReference>
<reference evidence="1 2" key="2">
    <citation type="journal article" date="2018" name="New Phytol.">
        <title>High intraspecific genome diversity in the model arbuscular mycorrhizal symbiont Rhizophagus irregularis.</title>
        <authorList>
            <person name="Chen E.C.H."/>
            <person name="Morin E."/>
            <person name="Beaudet D."/>
            <person name="Noel J."/>
            <person name="Yildirir G."/>
            <person name="Ndikumana S."/>
            <person name="Charron P."/>
            <person name="St-Onge C."/>
            <person name="Giorgi J."/>
            <person name="Kruger M."/>
            <person name="Marton T."/>
            <person name="Ropars J."/>
            <person name="Grigoriev I.V."/>
            <person name="Hainaut M."/>
            <person name="Henrissat B."/>
            <person name="Roux C."/>
            <person name="Martin F."/>
            <person name="Corradi N."/>
        </authorList>
    </citation>
    <scope>NUCLEOTIDE SEQUENCE [LARGE SCALE GENOMIC DNA]</scope>
    <source>
        <strain evidence="1 2">DAOM 197198</strain>
    </source>
</reference>
<keyword evidence="2" id="KW-1185">Reference proteome</keyword>
<comment type="caution">
    <text evidence="1">The sequence shown here is derived from an EMBL/GenBank/DDBJ whole genome shotgun (WGS) entry which is preliminary data.</text>
</comment>
<dbReference type="EMBL" id="AUPC02000201">
    <property type="protein sequence ID" value="POG66002.1"/>
    <property type="molecule type" value="Genomic_DNA"/>
</dbReference>
<dbReference type="AlphaFoldDB" id="A0A2P4PKT1"/>
<organism evidence="1 2">
    <name type="scientific">Rhizophagus irregularis (strain DAOM 181602 / DAOM 197198 / MUCL 43194)</name>
    <name type="common">Arbuscular mycorrhizal fungus</name>
    <name type="synonym">Glomus intraradices</name>
    <dbReference type="NCBI Taxonomy" id="747089"/>
    <lineage>
        <taxon>Eukaryota</taxon>
        <taxon>Fungi</taxon>
        <taxon>Fungi incertae sedis</taxon>
        <taxon>Mucoromycota</taxon>
        <taxon>Glomeromycotina</taxon>
        <taxon>Glomeromycetes</taxon>
        <taxon>Glomerales</taxon>
        <taxon>Glomeraceae</taxon>
        <taxon>Rhizophagus</taxon>
    </lineage>
</organism>
<evidence type="ECO:0000313" key="1">
    <source>
        <dbReference type="EMBL" id="POG66002.1"/>
    </source>
</evidence>
<reference evidence="1 2" key="1">
    <citation type="journal article" date="2013" name="Proc. Natl. Acad. Sci. U.S.A.">
        <title>Genome of an arbuscular mycorrhizal fungus provides insight into the oldest plant symbiosis.</title>
        <authorList>
            <person name="Tisserant E."/>
            <person name="Malbreil M."/>
            <person name="Kuo A."/>
            <person name="Kohler A."/>
            <person name="Symeonidi A."/>
            <person name="Balestrini R."/>
            <person name="Charron P."/>
            <person name="Duensing N."/>
            <person name="Frei Dit Frey N."/>
            <person name="Gianinazzi-Pearson V."/>
            <person name="Gilbert L.B."/>
            <person name="Handa Y."/>
            <person name="Herr J.R."/>
            <person name="Hijri M."/>
            <person name="Koul R."/>
            <person name="Kawaguchi M."/>
            <person name="Krajinski F."/>
            <person name="Lammers P.J."/>
            <person name="Masclaux F.G."/>
            <person name="Murat C."/>
            <person name="Morin E."/>
            <person name="Ndikumana S."/>
            <person name="Pagni M."/>
            <person name="Petitpierre D."/>
            <person name="Requena N."/>
            <person name="Rosikiewicz P."/>
            <person name="Riley R."/>
            <person name="Saito K."/>
            <person name="San Clemente H."/>
            <person name="Shapiro H."/>
            <person name="van Tuinen D."/>
            <person name="Becard G."/>
            <person name="Bonfante P."/>
            <person name="Paszkowski U."/>
            <person name="Shachar-Hill Y.Y."/>
            <person name="Tuskan G.A."/>
            <person name="Young P.W."/>
            <person name="Sanders I.R."/>
            <person name="Henrissat B."/>
            <person name="Rensing S.A."/>
            <person name="Grigoriev I.V."/>
            <person name="Corradi N."/>
            <person name="Roux C."/>
            <person name="Martin F."/>
        </authorList>
    </citation>
    <scope>NUCLEOTIDE SEQUENCE [LARGE SCALE GENOMIC DNA]</scope>
    <source>
        <strain evidence="1 2">DAOM 197198</strain>
    </source>
</reference>
<protein>
    <submittedName>
        <fullName evidence="1">Uncharacterized protein</fullName>
    </submittedName>
</protein>
<name>A0A2P4PKT1_RHIID</name>